<dbReference type="Proteomes" id="UP001189429">
    <property type="component" value="Unassembled WGS sequence"/>
</dbReference>
<dbReference type="InterPro" id="IPR016193">
    <property type="entry name" value="Cytidine_deaminase-like"/>
</dbReference>
<evidence type="ECO:0000313" key="4">
    <source>
        <dbReference type="Proteomes" id="UP001189429"/>
    </source>
</evidence>
<proteinExistence type="predicted"/>
<dbReference type="Gene3D" id="3.40.140.10">
    <property type="entry name" value="Cytidine Deaminase, domain 2"/>
    <property type="match status" value="1"/>
</dbReference>
<dbReference type="EMBL" id="CAUYUJ010008025">
    <property type="protein sequence ID" value="CAK0822658.1"/>
    <property type="molecule type" value="Genomic_DNA"/>
</dbReference>
<keyword evidence="4" id="KW-1185">Reference proteome</keyword>
<gene>
    <name evidence="3" type="ORF">PCOR1329_LOCUS23620</name>
</gene>
<comment type="caution">
    <text evidence="3">The sequence shown here is derived from an EMBL/GenBank/DDBJ whole genome shotgun (WGS) entry which is preliminary data.</text>
</comment>
<feature type="domain" description="CMP/dCMP-type deaminase" evidence="2">
    <location>
        <begin position="59"/>
        <end position="144"/>
    </location>
</feature>
<dbReference type="SUPFAM" id="SSF53927">
    <property type="entry name" value="Cytidine deaminase-like"/>
    <property type="match status" value="1"/>
</dbReference>
<dbReference type="InterPro" id="IPR002125">
    <property type="entry name" value="CMP_dCMP_dom"/>
</dbReference>
<reference evidence="3" key="1">
    <citation type="submission" date="2023-10" db="EMBL/GenBank/DDBJ databases">
        <authorList>
            <person name="Chen Y."/>
            <person name="Shah S."/>
            <person name="Dougan E. K."/>
            <person name="Thang M."/>
            <person name="Chan C."/>
        </authorList>
    </citation>
    <scope>NUCLEOTIDE SEQUENCE [LARGE SCALE GENOMIC DNA]</scope>
</reference>
<organism evidence="3 4">
    <name type="scientific">Prorocentrum cordatum</name>
    <dbReference type="NCBI Taxonomy" id="2364126"/>
    <lineage>
        <taxon>Eukaryota</taxon>
        <taxon>Sar</taxon>
        <taxon>Alveolata</taxon>
        <taxon>Dinophyceae</taxon>
        <taxon>Prorocentrales</taxon>
        <taxon>Prorocentraceae</taxon>
        <taxon>Prorocentrum</taxon>
    </lineage>
</organism>
<sequence>MRPECEEAPGGRRVGVEQPRGRPSCIPCAPGAPLTASAPMIRRMFDVIEKEVVPKTEKLVAEGNKMFGAAIMRDDPGLTTVVADSNHEMLCPLYHGEIWTIKQWSELPEDQRPAASECVFLCTHEPCCLCISGITWAGFKKCFYFFSYEDSKVQGIPHDLNIMHQLWQVSSYAKCNAFVTTCGLKDEIDKCEEADKAELTATAARITSKYEELSQKYHSEKAANKQNTLAFG</sequence>
<dbReference type="Pfam" id="PF00383">
    <property type="entry name" value="dCMP_cyt_deam_1"/>
    <property type="match status" value="1"/>
</dbReference>
<protein>
    <recommendedName>
        <fullName evidence="2">CMP/dCMP-type deaminase domain-containing protein</fullName>
    </recommendedName>
</protein>
<name>A0ABN9RTL4_9DINO</name>
<evidence type="ECO:0000313" key="3">
    <source>
        <dbReference type="EMBL" id="CAK0822658.1"/>
    </source>
</evidence>
<accession>A0ABN9RTL4</accession>
<evidence type="ECO:0000259" key="2">
    <source>
        <dbReference type="Pfam" id="PF00383"/>
    </source>
</evidence>
<evidence type="ECO:0000256" key="1">
    <source>
        <dbReference type="SAM" id="MobiDB-lite"/>
    </source>
</evidence>
<feature type="region of interest" description="Disordered" evidence="1">
    <location>
        <begin position="1"/>
        <end position="21"/>
    </location>
</feature>